<feature type="binding site" evidence="4">
    <location>
        <position position="138"/>
    </location>
    <ligand>
        <name>Mn(2+)</name>
        <dbReference type="ChEBI" id="CHEBI:29035"/>
        <label>1</label>
    </ligand>
</feature>
<name>A0A5S9IVK6_UABAM</name>
<dbReference type="AlphaFoldDB" id="A0A5S9IVK6"/>
<dbReference type="PIRSF" id="PIRSF036979">
    <property type="entry name" value="Arginase"/>
    <property type="match status" value="1"/>
</dbReference>
<comment type="similarity">
    <text evidence="1">Belongs to the arginase family. Agmatinase subfamily.</text>
</comment>
<evidence type="ECO:0000256" key="4">
    <source>
        <dbReference type="PIRSR" id="PIRSR036979-1"/>
    </source>
</evidence>
<dbReference type="Proteomes" id="UP000326354">
    <property type="component" value="Chromosome"/>
</dbReference>
<gene>
    <name evidence="6" type="ORF">UABAM_06507</name>
</gene>
<keyword evidence="2 4" id="KW-0479">Metal-binding</keyword>
<accession>A0A5S9IVK6</accession>
<dbReference type="GO" id="GO:0033389">
    <property type="term" value="P:putrescine biosynthetic process from arginine, via agmatine"/>
    <property type="evidence" value="ECO:0007669"/>
    <property type="project" value="TreeGrafter"/>
</dbReference>
<dbReference type="OrthoDB" id="9788689at2"/>
<dbReference type="RefSeq" id="WP_151972260.1">
    <property type="nucleotide sequence ID" value="NZ_AP019860.1"/>
</dbReference>
<feature type="binding site" evidence="4">
    <location>
        <position position="218"/>
    </location>
    <ligand>
        <name>Mn(2+)</name>
        <dbReference type="ChEBI" id="CHEBI:29035"/>
        <label>1</label>
    </ligand>
</feature>
<dbReference type="InterPro" id="IPR020855">
    <property type="entry name" value="Ureohydrolase_Mn_BS"/>
</dbReference>
<dbReference type="Pfam" id="PF00491">
    <property type="entry name" value="Arginase"/>
    <property type="match status" value="1"/>
</dbReference>
<dbReference type="CDD" id="cd11593">
    <property type="entry name" value="Agmatinase-like_2"/>
    <property type="match status" value="1"/>
</dbReference>
<proteinExistence type="inferred from homology"/>
<evidence type="ECO:0000256" key="3">
    <source>
        <dbReference type="ARBA" id="ARBA00022801"/>
    </source>
</evidence>
<dbReference type="PROSITE" id="PS01053">
    <property type="entry name" value="ARGINASE_1"/>
    <property type="match status" value="1"/>
</dbReference>
<dbReference type="PANTHER" id="PTHR11358:SF26">
    <property type="entry name" value="GUANIDINO ACID HYDROLASE, MITOCHONDRIAL"/>
    <property type="match status" value="1"/>
</dbReference>
<feature type="binding site" evidence="4">
    <location>
        <position position="115"/>
    </location>
    <ligand>
        <name>Mn(2+)</name>
        <dbReference type="ChEBI" id="CHEBI:29035"/>
        <label>1</label>
    </ligand>
</feature>
<reference evidence="6 7" key="1">
    <citation type="submission" date="2019-08" db="EMBL/GenBank/DDBJ databases">
        <title>Complete genome sequence of Candidatus Uab amorphum.</title>
        <authorList>
            <person name="Shiratori T."/>
            <person name="Suzuki S."/>
            <person name="Kakizawa Y."/>
            <person name="Ishida K."/>
        </authorList>
    </citation>
    <scope>NUCLEOTIDE SEQUENCE [LARGE SCALE GENOMIC DNA]</scope>
    <source>
        <strain evidence="6 7">SRT547</strain>
    </source>
</reference>
<keyword evidence="3 5" id="KW-0378">Hydrolase</keyword>
<sequence length="287" mass="32471">MNEHHEKPQFSRLHFMGSQASEQQAQWYIVGIPYDGTCSYRPGSRFAANAIREASWGLEMYSPQQNASLENVSYYDKGDIELPFGNCARTLTLIHSATQQTLQQQKKWLGIGGEHLVTLPTVQAYAKHFPQLAVVQIDAHADLRSEYIQEPLSHACVMHHISKIVSPQNITQIGIRSGTAEEWQWMHKHNSLFTCKDTLQQRLDLWKDIPIFLTIDLDVFSPGIFPGTGTPEPGGFTWNEFMEWLLQLRNLNIVGVDVVELAPHYDTSGISNILAAKVIREVLLMVS</sequence>
<feature type="binding site" evidence="4">
    <location>
        <position position="140"/>
    </location>
    <ligand>
        <name>Mn(2+)</name>
        <dbReference type="ChEBI" id="CHEBI:29035"/>
        <label>1</label>
    </ligand>
</feature>
<evidence type="ECO:0000256" key="1">
    <source>
        <dbReference type="ARBA" id="ARBA00009227"/>
    </source>
</evidence>
<evidence type="ECO:0000256" key="2">
    <source>
        <dbReference type="ARBA" id="ARBA00022723"/>
    </source>
</evidence>
<keyword evidence="4" id="KW-0464">Manganese</keyword>
<dbReference type="Gene3D" id="3.40.800.10">
    <property type="entry name" value="Ureohydrolase domain"/>
    <property type="match status" value="1"/>
</dbReference>
<dbReference type="InterPro" id="IPR006035">
    <property type="entry name" value="Ureohydrolase"/>
</dbReference>
<feature type="binding site" evidence="4">
    <location>
        <position position="142"/>
    </location>
    <ligand>
        <name>Mn(2+)</name>
        <dbReference type="ChEBI" id="CHEBI:29035"/>
        <label>1</label>
    </ligand>
</feature>
<comment type="cofactor">
    <cofactor evidence="4">
        <name>Mn(2+)</name>
        <dbReference type="ChEBI" id="CHEBI:29035"/>
    </cofactor>
    <text evidence="4">Binds 2 manganese ions per subunit.</text>
</comment>
<dbReference type="InterPro" id="IPR005925">
    <property type="entry name" value="Agmatinase-rel"/>
</dbReference>
<dbReference type="SUPFAM" id="SSF52768">
    <property type="entry name" value="Arginase/deacetylase"/>
    <property type="match status" value="1"/>
</dbReference>
<dbReference type="GO" id="GO:0046872">
    <property type="term" value="F:metal ion binding"/>
    <property type="evidence" value="ECO:0007669"/>
    <property type="project" value="UniProtKB-KW"/>
</dbReference>
<dbReference type="PANTHER" id="PTHR11358">
    <property type="entry name" value="ARGINASE/AGMATINASE"/>
    <property type="match status" value="1"/>
</dbReference>
<dbReference type="InterPro" id="IPR023696">
    <property type="entry name" value="Ureohydrolase_dom_sf"/>
</dbReference>
<dbReference type="EMBL" id="AP019860">
    <property type="protein sequence ID" value="BBM88091.1"/>
    <property type="molecule type" value="Genomic_DNA"/>
</dbReference>
<dbReference type="PROSITE" id="PS51409">
    <property type="entry name" value="ARGINASE_2"/>
    <property type="match status" value="1"/>
</dbReference>
<evidence type="ECO:0000313" key="6">
    <source>
        <dbReference type="EMBL" id="BBM88091.1"/>
    </source>
</evidence>
<feature type="binding site" evidence="4">
    <location>
        <position position="216"/>
    </location>
    <ligand>
        <name>Mn(2+)</name>
        <dbReference type="ChEBI" id="CHEBI:29035"/>
        <label>1</label>
    </ligand>
</feature>
<evidence type="ECO:0000313" key="7">
    <source>
        <dbReference type="Proteomes" id="UP000326354"/>
    </source>
</evidence>
<protein>
    <submittedName>
        <fullName evidence="6">Agmatinase</fullName>
    </submittedName>
</protein>
<evidence type="ECO:0000256" key="5">
    <source>
        <dbReference type="RuleBase" id="RU003684"/>
    </source>
</evidence>
<organism evidence="6 7">
    <name type="scientific">Uabimicrobium amorphum</name>
    <dbReference type="NCBI Taxonomy" id="2596890"/>
    <lineage>
        <taxon>Bacteria</taxon>
        <taxon>Pseudomonadati</taxon>
        <taxon>Planctomycetota</taxon>
        <taxon>Candidatus Uabimicrobiia</taxon>
        <taxon>Candidatus Uabimicrobiales</taxon>
        <taxon>Candidatus Uabimicrobiaceae</taxon>
        <taxon>Candidatus Uabimicrobium</taxon>
    </lineage>
</organism>
<dbReference type="NCBIfam" id="TIGR01230">
    <property type="entry name" value="agmatinase"/>
    <property type="match status" value="1"/>
</dbReference>
<keyword evidence="7" id="KW-1185">Reference proteome</keyword>
<dbReference type="GO" id="GO:0008783">
    <property type="term" value="F:agmatinase activity"/>
    <property type="evidence" value="ECO:0007669"/>
    <property type="project" value="TreeGrafter"/>
</dbReference>
<dbReference type="KEGG" id="uam:UABAM_06507"/>